<dbReference type="PROSITE" id="PS50896">
    <property type="entry name" value="LISH"/>
    <property type="match status" value="1"/>
</dbReference>
<sequence>MNQTKPEQIIELEQPFVKVPYEQLRKSFRQVYKYTEKELMVLNDKIERCIKAANDGKLSFEKAQMTLDELMKQVEGMTKKLERIKKEEAGHTHRIKARLNDLNVVSGASSAKAPEFQKWTKTRLNRVIVDYLLREGLTETAQRMAVENGIELMVDVQLFAQCEKVETSLKKRSCKECLQWCADNRSGLRKIKSTLEFNLRMQEFVELARQSKLVEAVLYARKYLAPWQPTEQERIIKVMGILPHKSDTRCEPYKSMYDGRRWLDLVEQFRSDNYALCSLTAHPLLYITLQVGLSALKTPQCFQNENRNVNCPVCDTETLGKLAENLPLSHHLNSTIVCRMSGKIMNEDNPPMLLPNGRVYSLEALQDMNCKHGGTITCPRTGFVCKFTDLKKVFVS</sequence>
<evidence type="ECO:0000259" key="10">
    <source>
        <dbReference type="PROSITE" id="PS51867"/>
    </source>
</evidence>
<dbReference type="SMART" id="SM00668">
    <property type="entry name" value="CTLH"/>
    <property type="match status" value="1"/>
</dbReference>
<reference evidence="12" key="1">
    <citation type="submission" date="2015-06" db="EMBL/GenBank/DDBJ databases">
        <title>Expansion of signal transduction pathways in fungi by whole-genome duplication.</title>
        <authorList>
            <consortium name="DOE Joint Genome Institute"/>
            <person name="Corrochano L.M."/>
            <person name="Kuo A."/>
            <person name="Marcet-Houben M."/>
            <person name="Polaino S."/>
            <person name="Salamov A."/>
            <person name="Villalobos J.M."/>
            <person name="Alvarez M.I."/>
            <person name="Avalos J."/>
            <person name="Benito E.P."/>
            <person name="Benoit I."/>
            <person name="Burger G."/>
            <person name="Camino L.P."/>
            <person name="Canovas D."/>
            <person name="Cerda-Olmedo E."/>
            <person name="Cheng J.-F."/>
            <person name="Dominguez A."/>
            <person name="Elias M."/>
            <person name="Eslava A.P."/>
            <person name="Glaser F."/>
            <person name="Grimwood J."/>
            <person name="Gutierrez G."/>
            <person name="Heitman J."/>
            <person name="Henrissat B."/>
            <person name="Iturriaga E.A."/>
            <person name="Lang B.F."/>
            <person name="Lavin J.L."/>
            <person name="Lee S."/>
            <person name="Li W."/>
            <person name="Lindquist E."/>
            <person name="Lopez-Garcia S."/>
            <person name="Luque E.M."/>
            <person name="Marcos A.T."/>
            <person name="Martin J."/>
            <person name="McCluskey K."/>
            <person name="Medina H.R."/>
            <person name="Miralles-Duran A."/>
            <person name="Miyazaki A."/>
            <person name="Munoz-Torres E."/>
            <person name="Oguiza J.A."/>
            <person name="Ohm R."/>
            <person name="Olmedo M."/>
            <person name="Orejas M."/>
            <person name="Ortiz-Castellanos L."/>
            <person name="Pisabarro A.G."/>
            <person name="Rodriguez-Romero J."/>
            <person name="Ruiz-Herrera J."/>
            <person name="Ruiz-Vazquez R."/>
            <person name="Sanz C."/>
            <person name="Schackwitz W."/>
            <person name="Schmutz J."/>
            <person name="Shahriari M."/>
            <person name="Shelest E."/>
            <person name="Silva-Franco F."/>
            <person name="Soanes D."/>
            <person name="Syed K."/>
            <person name="Tagua V.G."/>
            <person name="Talbot N.J."/>
            <person name="Thon M."/>
            <person name="De vries R.P."/>
            <person name="Wiebenga A."/>
            <person name="Yadav J.S."/>
            <person name="Braun E.L."/>
            <person name="Baker S."/>
            <person name="Garre V."/>
            <person name="Horwitz B."/>
            <person name="Torres-Martinez S."/>
            <person name="Idnurm A."/>
            <person name="Herrera-Estrella A."/>
            <person name="Gabaldon T."/>
            <person name="Grigoriev I.V."/>
        </authorList>
    </citation>
    <scope>NUCLEOTIDE SEQUENCE [LARGE SCALE GENOMIC DNA]</scope>
    <source>
        <strain evidence="12">NRRL 1555(-)</strain>
    </source>
</reference>
<dbReference type="GO" id="GO:0005634">
    <property type="term" value="C:nucleus"/>
    <property type="evidence" value="ECO:0007669"/>
    <property type="project" value="TreeGrafter"/>
</dbReference>
<protein>
    <recommendedName>
        <fullName evidence="13">LisH domain-containing protein</fullName>
    </recommendedName>
</protein>
<evidence type="ECO:0000256" key="4">
    <source>
        <dbReference type="ARBA" id="ARBA00022723"/>
    </source>
</evidence>
<dbReference type="InterPro" id="IPR006595">
    <property type="entry name" value="CTLH_C"/>
</dbReference>
<dbReference type="RefSeq" id="XP_018289905.1">
    <property type="nucleotide sequence ID" value="XM_018431737.1"/>
</dbReference>
<dbReference type="InterPro" id="IPR024964">
    <property type="entry name" value="CTLH/CRA"/>
</dbReference>
<dbReference type="GO" id="GO:0005737">
    <property type="term" value="C:cytoplasm"/>
    <property type="evidence" value="ECO:0007669"/>
    <property type="project" value="UniProtKB-SubCell"/>
</dbReference>
<evidence type="ECO:0000256" key="5">
    <source>
        <dbReference type="ARBA" id="ARBA00022771"/>
    </source>
</evidence>
<evidence type="ECO:0000256" key="3">
    <source>
        <dbReference type="ARBA" id="ARBA00022490"/>
    </source>
</evidence>
<keyword evidence="5 7" id="KW-0863">Zinc-finger</keyword>
<dbReference type="PANTHER" id="PTHR12170">
    <property type="entry name" value="MACROPHAGE ERYTHROBLAST ATTACHER-RELATED"/>
    <property type="match status" value="1"/>
</dbReference>
<dbReference type="AlphaFoldDB" id="A0A162X0R6"/>
<organism evidence="11 12">
    <name type="scientific">Phycomyces blakesleeanus (strain ATCC 8743b / DSM 1359 / FGSC 10004 / NBRC 33097 / NRRL 1555)</name>
    <dbReference type="NCBI Taxonomy" id="763407"/>
    <lineage>
        <taxon>Eukaryota</taxon>
        <taxon>Fungi</taxon>
        <taxon>Fungi incertae sedis</taxon>
        <taxon>Mucoromycota</taxon>
        <taxon>Mucoromycotina</taxon>
        <taxon>Mucoromycetes</taxon>
        <taxon>Mucorales</taxon>
        <taxon>Phycomycetaceae</taxon>
        <taxon>Phycomyces</taxon>
    </lineage>
</organism>
<evidence type="ECO:0000256" key="8">
    <source>
        <dbReference type="SAM" id="Coils"/>
    </source>
</evidence>
<comment type="subcellular location">
    <subcellularLocation>
        <location evidence="1">Cytoplasm</location>
    </subcellularLocation>
</comment>
<dbReference type="OrthoDB" id="1933455at2759"/>
<feature type="coiled-coil region" evidence="8">
    <location>
        <begin position="60"/>
        <end position="87"/>
    </location>
</feature>
<dbReference type="EMBL" id="KV440984">
    <property type="protein sequence ID" value="OAD71865.1"/>
    <property type="molecule type" value="Genomic_DNA"/>
</dbReference>
<accession>A0A162X0R6</accession>
<dbReference type="FunCoup" id="A0A162X0R6">
    <property type="interactions" value="489"/>
</dbReference>
<evidence type="ECO:0000256" key="6">
    <source>
        <dbReference type="ARBA" id="ARBA00022833"/>
    </source>
</evidence>
<dbReference type="Proteomes" id="UP000077315">
    <property type="component" value="Unassembled WGS sequence"/>
</dbReference>
<evidence type="ECO:0000256" key="2">
    <source>
        <dbReference type="ARBA" id="ARBA00010615"/>
    </source>
</evidence>
<evidence type="ECO:0000259" key="9">
    <source>
        <dbReference type="PROSITE" id="PS50897"/>
    </source>
</evidence>
<feature type="domain" description="RING-Gid-type" evidence="10">
    <location>
        <begin position="311"/>
        <end position="381"/>
    </location>
</feature>
<gene>
    <name evidence="11" type="ORF">PHYBLDRAFT_146845</name>
</gene>
<keyword evidence="6" id="KW-0862">Zinc</keyword>
<dbReference type="VEuPathDB" id="FungiDB:PHYBLDRAFT_146845"/>
<feature type="domain" description="CTLH" evidence="9">
    <location>
        <begin position="159"/>
        <end position="215"/>
    </location>
</feature>
<dbReference type="PANTHER" id="PTHR12170:SF2">
    <property type="entry name" value="E3 UBIQUITIN-PROTEIN TRANSFERASE MAEA"/>
    <property type="match status" value="1"/>
</dbReference>
<evidence type="ECO:0000313" key="12">
    <source>
        <dbReference type="Proteomes" id="UP000077315"/>
    </source>
</evidence>
<proteinExistence type="inferred from homology"/>
<keyword evidence="8" id="KW-0175">Coiled coil</keyword>
<keyword evidence="4" id="KW-0479">Metal-binding</keyword>
<dbReference type="Pfam" id="PF10607">
    <property type="entry name" value="CTLH"/>
    <property type="match status" value="1"/>
</dbReference>
<dbReference type="CDD" id="cd16659">
    <property type="entry name" value="RING-Ubox_Emp"/>
    <property type="match status" value="1"/>
</dbReference>
<dbReference type="GeneID" id="28992643"/>
<evidence type="ECO:0000256" key="1">
    <source>
        <dbReference type="ARBA" id="ARBA00004496"/>
    </source>
</evidence>
<dbReference type="GO" id="GO:0043161">
    <property type="term" value="P:proteasome-mediated ubiquitin-dependent protein catabolic process"/>
    <property type="evidence" value="ECO:0007669"/>
    <property type="project" value="InterPro"/>
</dbReference>
<keyword evidence="12" id="KW-1185">Reference proteome</keyword>
<dbReference type="SMART" id="SM00757">
    <property type="entry name" value="CRA"/>
    <property type="match status" value="1"/>
</dbReference>
<evidence type="ECO:0008006" key="13">
    <source>
        <dbReference type="Google" id="ProtNLM"/>
    </source>
</evidence>
<dbReference type="PROSITE" id="PS51867">
    <property type="entry name" value="ZF_RING_GID"/>
    <property type="match status" value="1"/>
</dbReference>
<dbReference type="InterPro" id="IPR013144">
    <property type="entry name" value="CRA_dom"/>
</dbReference>
<dbReference type="SMART" id="SM00667">
    <property type="entry name" value="LisH"/>
    <property type="match status" value="1"/>
</dbReference>
<dbReference type="STRING" id="763407.A0A162X0R6"/>
<keyword evidence="3" id="KW-0963">Cytoplasm</keyword>
<feature type="zinc finger region" description="RING-Gid-type" evidence="7">
    <location>
        <begin position="311"/>
        <end position="381"/>
    </location>
</feature>
<dbReference type="PROSITE" id="PS50897">
    <property type="entry name" value="CTLH"/>
    <property type="match status" value="1"/>
</dbReference>
<dbReference type="InterPro" id="IPR006594">
    <property type="entry name" value="LisH"/>
</dbReference>
<evidence type="ECO:0000313" key="11">
    <source>
        <dbReference type="EMBL" id="OAD71865.1"/>
    </source>
</evidence>
<name>A0A162X0R6_PHYB8</name>
<dbReference type="GO" id="GO:0034657">
    <property type="term" value="C:GID complex"/>
    <property type="evidence" value="ECO:0007669"/>
    <property type="project" value="TreeGrafter"/>
</dbReference>
<dbReference type="InParanoid" id="A0A162X0R6"/>
<dbReference type="GO" id="GO:0008270">
    <property type="term" value="F:zinc ion binding"/>
    <property type="evidence" value="ECO:0007669"/>
    <property type="project" value="UniProtKB-KW"/>
</dbReference>
<evidence type="ECO:0000256" key="7">
    <source>
        <dbReference type="PROSITE-ProRule" id="PRU01215"/>
    </source>
</evidence>
<dbReference type="InterPro" id="IPR045098">
    <property type="entry name" value="Fyv10_fam"/>
</dbReference>
<dbReference type="GO" id="GO:0061630">
    <property type="term" value="F:ubiquitin protein ligase activity"/>
    <property type="evidence" value="ECO:0007669"/>
    <property type="project" value="InterPro"/>
</dbReference>
<dbReference type="InterPro" id="IPR044063">
    <property type="entry name" value="ZF_RING_GID"/>
</dbReference>
<comment type="similarity">
    <text evidence="2">Belongs to the FYV10 family.</text>
</comment>